<dbReference type="Proteomes" id="UP000676967">
    <property type="component" value="Chromosome"/>
</dbReference>
<name>A0ABN6CUB6_9ACTN</name>
<dbReference type="PANTHER" id="PTHR33336:SF3">
    <property type="entry name" value="ABM DOMAIN-CONTAINING PROTEIN"/>
    <property type="match status" value="1"/>
</dbReference>
<evidence type="ECO:0000313" key="3">
    <source>
        <dbReference type="Proteomes" id="UP000676967"/>
    </source>
</evidence>
<accession>A0ABN6CUB6</accession>
<sequence length="112" mass="12137">MAVPLISPRLRHMSNPLRVIVLIETLPGRGADQADAYTALAPLVRAEPGCLRYDMHAVEGDPDRFVLIEEWASAEALQAHDIAPHMREADLANRAFRAGPAVVLPLTPAPIA</sequence>
<dbReference type="SUPFAM" id="SSF54909">
    <property type="entry name" value="Dimeric alpha+beta barrel"/>
    <property type="match status" value="1"/>
</dbReference>
<dbReference type="InterPro" id="IPR011008">
    <property type="entry name" value="Dimeric_a/b-barrel"/>
</dbReference>
<dbReference type="InterPro" id="IPR050744">
    <property type="entry name" value="AI-2_Isomerase_LsrG"/>
</dbReference>
<dbReference type="EMBL" id="AP023356">
    <property type="protein sequence ID" value="BCJ48364.1"/>
    <property type="molecule type" value="Genomic_DNA"/>
</dbReference>
<protein>
    <recommendedName>
        <fullName evidence="1">ABM domain-containing protein</fullName>
    </recommendedName>
</protein>
<evidence type="ECO:0000259" key="1">
    <source>
        <dbReference type="PROSITE" id="PS51725"/>
    </source>
</evidence>
<gene>
    <name evidence="2" type="ORF">Aiant_90210</name>
</gene>
<dbReference type="PANTHER" id="PTHR33336">
    <property type="entry name" value="QUINOL MONOOXYGENASE YGIN-RELATED"/>
    <property type="match status" value="1"/>
</dbReference>
<dbReference type="Pfam" id="PF03992">
    <property type="entry name" value="ABM"/>
    <property type="match status" value="1"/>
</dbReference>
<dbReference type="PROSITE" id="PS51725">
    <property type="entry name" value="ABM"/>
    <property type="match status" value="1"/>
</dbReference>
<keyword evidence="3" id="KW-1185">Reference proteome</keyword>
<feature type="domain" description="ABM" evidence="1">
    <location>
        <begin position="17"/>
        <end position="104"/>
    </location>
</feature>
<proteinExistence type="predicted"/>
<dbReference type="Gene3D" id="3.30.70.100">
    <property type="match status" value="1"/>
</dbReference>
<reference evidence="2 3" key="1">
    <citation type="submission" date="2020-08" db="EMBL/GenBank/DDBJ databases">
        <title>Whole genome shotgun sequence of Actinoplanes ianthinogenes NBRC 13996.</title>
        <authorList>
            <person name="Komaki H."/>
            <person name="Tamura T."/>
        </authorList>
    </citation>
    <scope>NUCLEOTIDE SEQUENCE [LARGE SCALE GENOMIC DNA]</scope>
    <source>
        <strain evidence="2 3">NBRC 13996</strain>
    </source>
</reference>
<organism evidence="2 3">
    <name type="scientific">Actinoplanes ianthinogenes</name>
    <dbReference type="NCBI Taxonomy" id="122358"/>
    <lineage>
        <taxon>Bacteria</taxon>
        <taxon>Bacillati</taxon>
        <taxon>Actinomycetota</taxon>
        <taxon>Actinomycetes</taxon>
        <taxon>Micromonosporales</taxon>
        <taxon>Micromonosporaceae</taxon>
        <taxon>Actinoplanes</taxon>
    </lineage>
</organism>
<dbReference type="InterPro" id="IPR007138">
    <property type="entry name" value="ABM_dom"/>
</dbReference>
<evidence type="ECO:0000313" key="2">
    <source>
        <dbReference type="EMBL" id="BCJ48364.1"/>
    </source>
</evidence>